<organism evidence="1 2">
    <name type="scientific">Asanoa siamensis</name>
    <dbReference type="NCBI Taxonomy" id="926357"/>
    <lineage>
        <taxon>Bacteria</taxon>
        <taxon>Bacillati</taxon>
        <taxon>Actinomycetota</taxon>
        <taxon>Actinomycetes</taxon>
        <taxon>Micromonosporales</taxon>
        <taxon>Micromonosporaceae</taxon>
        <taxon>Asanoa</taxon>
    </lineage>
</organism>
<name>A0ABQ4D403_9ACTN</name>
<keyword evidence="2" id="KW-1185">Reference proteome</keyword>
<dbReference type="EMBL" id="BONE01000129">
    <property type="protein sequence ID" value="GIF78270.1"/>
    <property type="molecule type" value="Genomic_DNA"/>
</dbReference>
<sequence length="64" mass="7079">MQAFIRPDGVSLWISDVMPGYEGAGMGIYTPYKQPADGRQLAIDNRTYNALHRAKPRQANADSP</sequence>
<gene>
    <name evidence="1" type="ORF">Asi02nite_77880</name>
</gene>
<dbReference type="Proteomes" id="UP000604117">
    <property type="component" value="Unassembled WGS sequence"/>
</dbReference>
<accession>A0ABQ4D403</accession>
<reference evidence="1 2" key="1">
    <citation type="submission" date="2021-01" db="EMBL/GenBank/DDBJ databases">
        <title>Whole genome shotgun sequence of Asanoa siamensis NBRC 107932.</title>
        <authorList>
            <person name="Komaki H."/>
            <person name="Tamura T."/>
        </authorList>
    </citation>
    <scope>NUCLEOTIDE SEQUENCE [LARGE SCALE GENOMIC DNA]</scope>
    <source>
        <strain evidence="1 2">NBRC 107932</strain>
    </source>
</reference>
<protein>
    <submittedName>
        <fullName evidence="1">Uncharacterized protein</fullName>
    </submittedName>
</protein>
<comment type="caution">
    <text evidence="1">The sequence shown here is derived from an EMBL/GenBank/DDBJ whole genome shotgun (WGS) entry which is preliminary data.</text>
</comment>
<evidence type="ECO:0000313" key="1">
    <source>
        <dbReference type="EMBL" id="GIF78270.1"/>
    </source>
</evidence>
<evidence type="ECO:0000313" key="2">
    <source>
        <dbReference type="Proteomes" id="UP000604117"/>
    </source>
</evidence>
<proteinExistence type="predicted"/>